<reference evidence="1" key="1">
    <citation type="submission" date="2022-10" db="EMBL/GenBank/DDBJ databases">
        <title>Culturing micro-colonial fungi from biological soil crusts in the Mojave desert and describing Neophaeococcomyces mojavensis, and introducing the new genera and species Taxawa tesnikishii.</title>
        <authorList>
            <person name="Kurbessoian T."/>
            <person name="Stajich J.E."/>
        </authorList>
    </citation>
    <scope>NUCLEOTIDE SEQUENCE</scope>
    <source>
        <strain evidence="1">JES_112</strain>
    </source>
</reference>
<dbReference type="EMBL" id="JAPDRQ010000137">
    <property type="protein sequence ID" value="KAJ9653919.1"/>
    <property type="molecule type" value="Genomic_DNA"/>
</dbReference>
<evidence type="ECO:0000313" key="2">
    <source>
        <dbReference type="Proteomes" id="UP001172386"/>
    </source>
</evidence>
<name>A0ACC3A1E8_9EURO</name>
<accession>A0ACC3A1E8</accession>
<evidence type="ECO:0000313" key="1">
    <source>
        <dbReference type="EMBL" id="KAJ9653919.1"/>
    </source>
</evidence>
<proteinExistence type="predicted"/>
<comment type="caution">
    <text evidence="1">The sequence shown here is derived from an EMBL/GenBank/DDBJ whole genome shotgun (WGS) entry which is preliminary data.</text>
</comment>
<dbReference type="Proteomes" id="UP001172386">
    <property type="component" value="Unassembled WGS sequence"/>
</dbReference>
<organism evidence="1 2">
    <name type="scientific">Neophaeococcomyces mojaviensis</name>
    <dbReference type="NCBI Taxonomy" id="3383035"/>
    <lineage>
        <taxon>Eukaryota</taxon>
        <taxon>Fungi</taxon>
        <taxon>Dikarya</taxon>
        <taxon>Ascomycota</taxon>
        <taxon>Pezizomycotina</taxon>
        <taxon>Eurotiomycetes</taxon>
        <taxon>Chaetothyriomycetidae</taxon>
        <taxon>Chaetothyriales</taxon>
        <taxon>Chaetothyriales incertae sedis</taxon>
        <taxon>Neophaeococcomyces</taxon>
    </lineage>
</organism>
<gene>
    <name evidence="1" type="ORF">H2198_006970</name>
</gene>
<keyword evidence="2" id="KW-1185">Reference proteome</keyword>
<sequence>MTQSLLNDQFTTGTGWTEERFDGRDKYYVPQQFVDTDAASGINLRTHSTWSKHFPDWFYDQGSWGTCVANASAMCFIFEWAKQGYPKFDPSRLFIYYNARKLGFGYWHDPSLDPSNPRRDLGSHVRMAFKGLDKFGVPTESEWQYIDKNFAVDPLDAVDSSALKQRALTYERLDPDNPEEIAFRLKPHERRTIGNLTLLRLRQCIAEGHPVVFGFHAYEPFANCWVEPQPNDDSEGIWSFKDLPTDNQVRGNYGGHAVLAIGFHDAKQRILCQNSWGAGPSVSWGGGKGVFWLGYNWIRDYEATADFWMMRLLVSDPSVTPTPGPEPPNPPHTDGRKVTVNFTDNYTGANVGVDVTANQGDQAVANLLAHSTVGVEGFITTVELQANRQNSIVVVKRNGSEIGRADGNANNVVNFSRSAIGEITTDLTAS</sequence>
<protein>
    <submittedName>
        <fullName evidence="1">Uncharacterized protein</fullName>
    </submittedName>
</protein>